<accession>A0A8T2UKL7</accession>
<dbReference type="SUPFAM" id="SSF52047">
    <property type="entry name" value="RNI-like"/>
    <property type="match status" value="1"/>
</dbReference>
<dbReference type="OrthoDB" id="2095648at2759"/>
<proteinExistence type="predicted"/>
<feature type="region of interest" description="Disordered" evidence="1">
    <location>
        <begin position="1"/>
        <end position="39"/>
    </location>
</feature>
<dbReference type="PANTHER" id="PTHR38926:SF5">
    <property type="entry name" value="F-BOX AND LEUCINE-RICH REPEAT PROTEIN 6"/>
    <property type="match status" value="1"/>
</dbReference>
<evidence type="ECO:0000259" key="2">
    <source>
        <dbReference type="Pfam" id="PF12937"/>
    </source>
</evidence>
<evidence type="ECO:0000313" key="3">
    <source>
        <dbReference type="EMBL" id="KAH7435972.1"/>
    </source>
</evidence>
<dbReference type="EMBL" id="CM035411">
    <property type="protein sequence ID" value="KAH7435972.1"/>
    <property type="molecule type" value="Genomic_DNA"/>
</dbReference>
<keyword evidence="4" id="KW-1185">Reference proteome</keyword>
<gene>
    <name evidence="3" type="ORF">KP509_06G086600</name>
</gene>
<reference evidence="3" key="1">
    <citation type="submission" date="2021-08" db="EMBL/GenBank/DDBJ databases">
        <title>WGS assembly of Ceratopteris richardii.</title>
        <authorList>
            <person name="Marchant D.B."/>
            <person name="Chen G."/>
            <person name="Jenkins J."/>
            <person name="Shu S."/>
            <person name="Leebens-Mack J."/>
            <person name="Grimwood J."/>
            <person name="Schmutz J."/>
            <person name="Soltis P."/>
            <person name="Soltis D."/>
            <person name="Chen Z.-H."/>
        </authorList>
    </citation>
    <scope>NUCLEOTIDE SEQUENCE</scope>
    <source>
        <strain evidence="3">Whitten #5841</strain>
        <tissue evidence="3">Leaf</tissue>
    </source>
</reference>
<dbReference type="Gene3D" id="1.20.1280.50">
    <property type="match status" value="1"/>
</dbReference>
<dbReference type="PANTHER" id="PTHR38926">
    <property type="entry name" value="F-BOX DOMAIN CONTAINING PROTEIN, EXPRESSED"/>
    <property type="match status" value="1"/>
</dbReference>
<feature type="domain" description="F-box" evidence="2">
    <location>
        <begin position="58"/>
        <end position="98"/>
    </location>
</feature>
<dbReference type="InterPro" id="IPR036047">
    <property type="entry name" value="F-box-like_dom_sf"/>
</dbReference>
<dbReference type="Gene3D" id="3.80.10.10">
    <property type="entry name" value="Ribonuclease Inhibitor"/>
    <property type="match status" value="1"/>
</dbReference>
<dbReference type="InterPro" id="IPR032675">
    <property type="entry name" value="LRR_dom_sf"/>
</dbReference>
<sequence>MEISAHPFEKKEGTGPGVKPDHHHDHHKDEEEHHFYHHHHHHHHHDVEEALWADMLPDALAKIFSRLSLEDMLCSIPRVCRSWRRASHDAVCWQKVDLDEWSRGRKPETLERMLVFLMSRSRGCLREICAPNLNNDNMLRIIAWSGSPLRVLRIQQSIVTEDCICQLAPHFAFVNYIDVSGCSITKASVESFGKHCPMITRLNLNMYPQSSTLAVCDDMAYAIAQYMPQLKHLEMAYGLLSNAGLKAVLEKCTALEHLDLRGCWQLNVEESFVKEARKRFKVFHPPIVENDIYSTDSDLDASDFYDDSDYYDEDMWYDSEFEDLDDLVMEMHEEEINGTLYFWPDTSPSR</sequence>
<name>A0A8T2UKL7_CERRI</name>
<dbReference type="EMBL" id="CM035411">
    <property type="protein sequence ID" value="KAH7435973.1"/>
    <property type="molecule type" value="Genomic_DNA"/>
</dbReference>
<feature type="compositionally biased region" description="Basic and acidic residues" evidence="1">
    <location>
        <begin position="7"/>
        <end position="34"/>
    </location>
</feature>
<evidence type="ECO:0000313" key="4">
    <source>
        <dbReference type="Proteomes" id="UP000825935"/>
    </source>
</evidence>
<evidence type="ECO:0000256" key="1">
    <source>
        <dbReference type="SAM" id="MobiDB-lite"/>
    </source>
</evidence>
<comment type="caution">
    <text evidence="3">The sequence shown here is derived from an EMBL/GenBank/DDBJ whole genome shotgun (WGS) entry which is preliminary data.</text>
</comment>
<protein>
    <recommendedName>
        <fullName evidence="2">F-box domain-containing protein</fullName>
    </recommendedName>
</protein>
<dbReference type="OMA" id="NIDREPH"/>
<dbReference type="SUPFAM" id="SSF81383">
    <property type="entry name" value="F-box domain"/>
    <property type="match status" value="1"/>
</dbReference>
<dbReference type="Pfam" id="PF12937">
    <property type="entry name" value="F-box-like"/>
    <property type="match status" value="1"/>
</dbReference>
<dbReference type="InterPro" id="IPR001810">
    <property type="entry name" value="F-box_dom"/>
</dbReference>
<dbReference type="AlphaFoldDB" id="A0A8T2UKL7"/>
<dbReference type="Proteomes" id="UP000825935">
    <property type="component" value="Chromosome 6"/>
</dbReference>
<organism evidence="3 4">
    <name type="scientific">Ceratopteris richardii</name>
    <name type="common">Triangle waterfern</name>
    <dbReference type="NCBI Taxonomy" id="49495"/>
    <lineage>
        <taxon>Eukaryota</taxon>
        <taxon>Viridiplantae</taxon>
        <taxon>Streptophyta</taxon>
        <taxon>Embryophyta</taxon>
        <taxon>Tracheophyta</taxon>
        <taxon>Polypodiopsida</taxon>
        <taxon>Polypodiidae</taxon>
        <taxon>Polypodiales</taxon>
        <taxon>Pteridineae</taxon>
        <taxon>Pteridaceae</taxon>
        <taxon>Parkerioideae</taxon>
        <taxon>Ceratopteris</taxon>
    </lineage>
</organism>